<name>A0A5N6TS20_ASPAV</name>
<evidence type="ECO:0000259" key="1">
    <source>
        <dbReference type="PROSITE" id="PS50217"/>
    </source>
</evidence>
<accession>A0A5N6TS20</accession>
<dbReference type="CDD" id="cd14687">
    <property type="entry name" value="bZIP_ATF2"/>
    <property type="match status" value="1"/>
</dbReference>
<dbReference type="Gene3D" id="1.20.5.170">
    <property type="match status" value="1"/>
</dbReference>
<dbReference type="InterPro" id="IPR004827">
    <property type="entry name" value="bZIP"/>
</dbReference>
<sequence length="296" mass="32869">MTSITALQPTTSWRLASTPQLPCLGNAEGAFPLPHGLAWEDISSQNEWPTIGNTSQYPVYMPNQAGFSVVHPFTNADSRIQVSPTKASVIQPNGTSCDKAIHNSQEAQFQPQMARTPKVSPLMHTGESKNWKLKRDRILQRNRQAAKRCRQRKKIAIEEIESLARSQAWWNSELRSQIDQLRCRLVDLHNEILKHAQCDDEPIKRYISQRVRKISGDQISGSSNPQTVDPQLSTSALVARPEYPASGVTFPTQSTSMKHEALPVDAQLSPCQDPAAIAHSSGARAADHSFFNLISI</sequence>
<dbReference type="PROSITE" id="PS00036">
    <property type="entry name" value="BZIP_BASIC"/>
    <property type="match status" value="1"/>
</dbReference>
<feature type="domain" description="BZIP" evidence="1">
    <location>
        <begin position="132"/>
        <end position="195"/>
    </location>
</feature>
<dbReference type="EMBL" id="ML742135">
    <property type="protein sequence ID" value="KAE8149100.1"/>
    <property type="molecule type" value="Genomic_DNA"/>
</dbReference>
<reference evidence="2 3" key="1">
    <citation type="submission" date="2019-04" db="EMBL/GenBank/DDBJ databases">
        <title>Friends and foes A comparative genomics study of 23 Aspergillus species from section Flavi.</title>
        <authorList>
            <consortium name="DOE Joint Genome Institute"/>
            <person name="Kjaerbolling I."/>
            <person name="Vesth T."/>
            <person name="Frisvad J.C."/>
            <person name="Nybo J.L."/>
            <person name="Theobald S."/>
            <person name="Kildgaard S."/>
            <person name="Isbrandt T."/>
            <person name="Kuo A."/>
            <person name="Sato A."/>
            <person name="Lyhne E.K."/>
            <person name="Kogle M.E."/>
            <person name="Wiebenga A."/>
            <person name="Kun R.S."/>
            <person name="Lubbers R.J."/>
            <person name="Makela M.R."/>
            <person name="Barry K."/>
            <person name="Chovatia M."/>
            <person name="Clum A."/>
            <person name="Daum C."/>
            <person name="Haridas S."/>
            <person name="He G."/>
            <person name="LaButti K."/>
            <person name="Lipzen A."/>
            <person name="Mondo S."/>
            <person name="Riley R."/>
            <person name="Salamov A."/>
            <person name="Simmons B.A."/>
            <person name="Magnuson J.K."/>
            <person name="Henrissat B."/>
            <person name="Mortensen U.H."/>
            <person name="Larsen T.O."/>
            <person name="Devries R.P."/>
            <person name="Grigoriev I.V."/>
            <person name="Machida M."/>
            <person name="Baker S.E."/>
            <person name="Andersen M.R."/>
        </authorList>
    </citation>
    <scope>NUCLEOTIDE SEQUENCE [LARGE SCALE GENOMIC DNA]</scope>
    <source>
        <strain evidence="2 3">IBT 18842</strain>
    </source>
</reference>
<dbReference type="PROSITE" id="PS50217">
    <property type="entry name" value="BZIP"/>
    <property type="match status" value="1"/>
</dbReference>
<dbReference type="Pfam" id="PF00170">
    <property type="entry name" value="bZIP_1"/>
    <property type="match status" value="1"/>
</dbReference>
<protein>
    <recommendedName>
        <fullName evidence="1">BZIP domain-containing protein</fullName>
    </recommendedName>
</protein>
<dbReference type="AlphaFoldDB" id="A0A5N6TS20"/>
<organism evidence="2 3">
    <name type="scientific">Aspergillus avenaceus</name>
    <dbReference type="NCBI Taxonomy" id="36643"/>
    <lineage>
        <taxon>Eukaryota</taxon>
        <taxon>Fungi</taxon>
        <taxon>Dikarya</taxon>
        <taxon>Ascomycota</taxon>
        <taxon>Pezizomycotina</taxon>
        <taxon>Eurotiomycetes</taxon>
        <taxon>Eurotiomycetidae</taxon>
        <taxon>Eurotiales</taxon>
        <taxon>Aspergillaceae</taxon>
        <taxon>Aspergillus</taxon>
        <taxon>Aspergillus subgen. Circumdati</taxon>
    </lineage>
</organism>
<dbReference type="InterPro" id="IPR046347">
    <property type="entry name" value="bZIP_sf"/>
</dbReference>
<dbReference type="GO" id="GO:0003700">
    <property type="term" value="F:DNA-binding transcription factor activity"/>
    <property type="evidence" value="ECO:0007669"/>
    <property type="project" value="InterPro"/>
</dbReference>
<gene>
    <name evidence="2" type="ORF">BDV25DRAFT_7287</name>
</gene>
<dbReference type="Proteomes" id="UP000325780">
    <property type="component" value="Unassembled WGS sequence"/>
</dbReference>
<dbReference type="OrthoDB" id="295274at2759"/>
<dbReference type="SUPFAM" id="SSF57959">
    <property type="entry name" value="Leucine zipper domain"/>
    <property type="match status" value="1"/>
</dbReference>
<dbReference type="SMART" id="SM00338">
    <property type="entry name" value="BRLZ"/>
    <property type="match status" value="1"/>
</dbReference>
<keyword evidence="3" id="KW-1185">Reference proteome</keyword>
<evidence type="ECO:0000313" key="2">
    <source>
        <dbReference type="EMBL" id="KAE8149100.1"/>
    </source>
</evidence>
<evidence type="ECO:0000313" key="3">
    <source>
        <dbReference type="Proteomes" id="UP000325780"/>
    </source>
</evidence>
<proteinExistence type="predicted"/>